<evidence type="ECO:0000313" key="2">
    <source>
        <dbReference type="Proteomes" id="UP001180020"/>
    </source>
</evidence>
<protein>
    <submittedName>
        <fullName evidence="1">Uncharacterized protein</fullName>
    </submittedName>
</protein>
<reference evidence="1" key="1">
    <citation type="journal article" date="2023" name="Nat. Commun.">
        <title>Diploid and tetraploid genomes of Acorus and the evolution of monocots.</title>
        <authorList>
            <person name="Ma L."/>
            <person name="Liu K.W."/>
            <person name="Li Z."/>
            <person name="Hsiao Y.Y."/>
            <person name="Qi Y."/>
            <person name="Fu T."/>
            <person name="Tang G.D."/>
            <person name="Zhang D."/>
            <person name="Sun W.H."/>
            <person name="Liu D.K."/>
            <person name="Li Y."/>
            <person name="Chen G.Z."/>
            <person name="Liu X.D."/>
            <person name="Liao X.Y."/>
            <person name="Jiang Y.T."/>
            <person name="Yu X."/>
            <person name="Hao Y."/>
            <person name="Huang J."/>
            <person name="Zhao X.W."/>
            <person name="Ke S."/>
            <person name="Chen Y.Y."/>
            <person name="Wu W.L."/>
            <person name="Hsu J.L."/>
            <person name="Lin Y.F."/>
            <person name="Huang M.D."/>
            <person name="Li C.Y."/>
            <person name="Huang L."/>
            <person name="Wang Z.W."/>
            <person name="Zhao X."/>
            <person name="Zhong W.Y."/>
            <person name="Peng D.H."/>
            <person name="Ahmad S."/>
            <person name="Lan S."/>
            <person name="Zhang J.S."/>
            <person name="Tsai W.C."/>
            <person name="Van de Peer Y."/>
            <person name="Liu Z.J."/>
        </authorList>
    </citation>
    <scope>NUCLEOTIDE SEQUENCE</scope>
    <source>
        <strain evidence="1">CP</strain>
    </source>
</reference>
<evidence type="ECO:0000313" key="1">
    <source>
        <dbReference type="EMBL" id="KAK1309382.1"/>
    </source>
</evidence>
<dbReference type="EMBL" id="JAUJYO010000009">
    <property type="protein sequence ID" value="KAK1309382.1"/>
    <property type="molecule type" value="Genomic_DNA"/>
</dbReference>
<comment type="caution">
    <text evidence="1">The sequence shown here is derived from an EMBL/GenBank/DDBJ whole genome shotgun (WGS) entry which is preliminary data.</text>
</comment>
<proteinExistence type="predicted"/>
<organism evidence="1 2">
    <name type="scientific">Acorus calamus</name>
    <name type="common">Sweet flag</name>
    <dbReference type="NCBI Taxonomy" id="4465"/>
    <lineage>
        <taxon>Eukaryota</taxon>
        <taxon>Viridiplantae</taxon>
        <taxon>Streptophyta</taxon>
        <taxon>Embryophyta</taxon>
        <taxon>Tracheophyta</taxon>
        <taxon>Spermatophyta</taxon>
        <taxon>Magnoliopsida</taxon>
        <taxon>Liliopsida</taxon>
        <taxon>Acoraceae</taxon>
        <taxon>Acorus</taxon>
    </lineage>
</organism>
<dbReference type="AlphaFoldDB" id="A0AAV9EBM6"/>
<dbReference type="Proteomes" id="UP001180020">
    <property type="component" value="Unassembled WGS sequence"/>
</dbReference>
<keyword evidence="2" id="KW-1185">Reference proteome</keyword>
<sequence length="70" mass="7359">MKTLKRCLSDLTGIPASSQHLVSGTIDIRDETLVPPFDASGFPHSTSSSAVSGFGFDVAVSVLPPVTRTR</sequence>
<name>A0AAV9EBM6_ACOCL</name>
<accession>A0AAV9EBM6</accession>
<reference evidence="1" key="2">
    <citation type="submission" date="2023-06" db="EMBL/GenBank/DDBJ databases">
        <authorList>
            <person name="Ma L."/>
            <person name="Liu K.-W."/>
            <person name="Li Z."/>
            <person name="Hsiao Y.-Y."/>
            <person name="Qi Y."/>
            <person name="Fu T."/>
            <person name="Tang G."/>
            <person name="Zhang D."/>
            <person name="Sun W.-H."/>
            <person name="Liu D.-K."/>
            <person name="Li Y."/>
            <person name="Chen G.-Z."/>
            <person name="Liu X.-D."/>
            <person name="Liao X.-Y."/>
            <person name="Jiang Y.-T."/>
            <person name="Yu X."/>
            <person name="Hao Y."/>
            <person name="Huang J."/>
            <person name="Zhao X.-W."/>
            <person name="Ke S."/>
            <person name="Chen Y.-Y."/>
            <person name="Wu W.-L."/>
            <person name="Hsu J.-L."/>
            <person name="Lin Y.-F."/>
            <person name="Huang M.-D."/>
            <person name="Li C.-Y."/>
            <person name="Huang L."/>
            <person name="Wang Z.-W."/>
            <person name="Zhao X."/>
            <person name="Zhong W.-Y."/>
            <person name="Peng D.-H."/>
            <person name="Ahmad S."/>
            <person name="Lan S."/>
            <person name="Zhang J.-S."/>
            <person name="Tsai W.-C."/>
            <person name="Van De Peer Y."/>
            <person name="Liu Z.-J."/>
        </authorList>
    </citation>
    <scope>NUCLEOTIDE SEQUENCE</scope>
    <source>
        <strain evidence="1">CP</strain>
        <tissue evidence="1">Leaves</tissue>
    </source>
</reference>
<gene>
    <name evidence="1" type="ORF">QJS10_CPA09g01163</name>
</gene>